<evidence type="ECO:0000313" key="3">
    <source>
        <dbReference type="Proteomes" id="UP000634136"/>
    </source>
</evidence>
<keyword evidence="3" id="KW-1185">Reference proteome</keyword>
<gene>
    <name evidence="2" type="ORF">G2W53_005914</name>
</gene>
<dbReference type="PANTHER" id="PTHR33401">
    <property type="entry name" value="LIGHT-HARVESTING COMPLEX-LIKE PROTEIN OHP2, CHLOROPLASTIC"/>
    <property type="match status" value="1"/>
</dbReference>
<dbReference type="EMBL" id="JAAIUW010000003">
    <property type="protein sequence ID" value="KAF7837432.1"/>
    <property type="molecule type" value="Genomic_DNA"/>
</dbReference>
<organism evidence="2 3">
    <name type="scientific">Senna tora</name>
    <dbReference type="NCBI Taxonomy" id="362788"/>
    <lineage>
        <taxon>Eukaryota</taxon>
        <taxon>Viridiplantae</taxon>
        <taxon>Streptophyta</taxon>
        <taxon>Embryophyta</taxon>
        <taxon>Tracheophyta</taxon>
        <taxon>Spermatophyta</taxon>
        <taxon>Magnoliopsida</taxon>
        <taxon>eudicotyledons</taxon>
        <taxon>Gunneridae</taxon>
        <taxon>Pentapetalae</taxon>
        <taxon>rosids</taxon>
        <taxon>fabids</taxon>
        <taxon>Fabales</taxon>
        <taxon>Fabaceae</taxon>
        <taxon>Caesalpinioideae</taxon>
        <taxon>Cassia clade</taxon>
        <taxon>Senna</taxon>
    </lineage>
</organism>
<name>A0A834X4F2_9FABA</name>
<dbReference type="OrthoDB" id="773814at2759"/>
<evidence type="ECO:0000256" key="1">
    <source>
        <dbReference type="SAM" id="MobiDB-lite"/>
    </source>
</evidence>
<proteinExistence type="predicted"/>
<feature type="region of interest" description="Disordered" evidence="1">
    <location>
        <begin position="1"/>
        <end position="58"/>
    </location>
</feature>
<comment type="caution">
    <text evidence="2">The sequence shown here is derived from an EMBL/GenBank/DDBJ whole genome shotgun (WGS) entry which is preliminary data.</text>
</comment>
<reference evidence="2" key="1">
    <citation type="submission" date="2020-09" db="EMBL/GenBank/DDBJ databases">
        <title>Genome-Enabled Discovery of Anthraquinone Biosynthesis in Senna tora.</title>
        <authorList>
            <person name="Kang S.-H."/>
            <person name="Pandey R.P."/>
            <person name="Lee C.-M."/>
            <person name="Sim J.-S."/>
            <person name="Jeong J.-T."/>
            <person name="Choi B.-S."/>
            <person name="Jung M."/>
            <person name="Ginzburg D."/>
            <person name="Zhao K."/>
            <person name="Won S.Y."/>
            <person name="Oh T.-J."/>
            <person name="Yu Y."/>
            <person name="Kim N.-H."/>
            <person name="Lee O.R."/>
            <person name="Lee T.-H."/>
            <person name="Bashyal P."/>
            <person name="Kim T.-S."/>
            <person name="Lee W.-H."/>
            <person name="Kawkins C."/>
            <person name="Kim C.-K."/>
            <person name="Kim J.S."/>
            <person name="Ahn B.O."/>
            <person name="Rhee S.Y."/>
            <person name="Sohng J.K."/>
        </authorList>
    </citation>
    <scope>NUCLEOTIDE SEQUENCE</scope>
    <source>
        <tissue evidence="2">Leaf</tissue>
    </source>
</reference>
<dbReference type="Proteomes" id="UP000634136">
    <property type="component" value="Unassembled WGS sequence"/>
</dbReference>
<accession>A0A834X4F2</accession>
<dbReference type="AlphaFoldDB" id="A0A834X4F2"/>
<dbReference type="PANTHER" id="PTHR33401:SF2">
    <property type="entry name" value="OS03G0138400 PROTEIN"/>
    <property type="match status" value="1"/>
</dbReference>
<sequence length="110" mass="12311">MDTDAKDVNGCDNKPVASLDAQKVEDQANGEDDSDSHSLLPPRRGGISRKSDKTRRKVQWNDRIGNKLVEVLEFIPRINQVITCVVQSSDKGLLPGFKMMGASLKWRWSN</sequence>
<evidence type="ECO:0000313" key="2">
    <source>
        <dbReference type="EMBL" id="KAF7837432.1"/>
    </source>
</evidence>
<protein>
    <submittedName>
        <fullName evidence="2">Uncharacterized protein</fullName>
    </submittedName>
</protein>